<evidence type="ECO:0000256" key="3">
    <source>
        <dbReference type="ARBA" id="ARBA00022692"/>
    </source>
</evidence>
<dbReference type="HAMAP" id="MF_01207">
    <property type="entry name" value="MsrQ"/>
    <property type="match status" value="1"/>
</dbReference>
<evidence type="ECO:0000256" key="4">
    <source>
        <dbReference type="ARBA" id="ARBA00022989"/>
    </source>
</evidence>
<feature type="transmembrane region" description="Helical" evidence="7">
    <location>
        <begin position="180"/>
        <end position="196"/>
    </location>
</feature>
<dbReference type="GO" id="GO:0016679">
    <property type="term" value="F:oxidoreductase activity, acting on diphenols and related substances as donors"/>
    <property type="evidence" value="ECO:0007669"/>
    <property type="project" value="TreeGrafter"/>
</dbReference>
<keyword evidence="6 7" id="KW-0472">Membrane</keyword>
<feature type="transmembrane region" description="Helical" evidence="7">
    <location>
        <begin position="80"/>
        <end position="99"/>
    </location>
</feature>
<accession>A0A239JFI4</accession>
<dbReference type="GO" id="GO:0030091">
    <property type="term" value="P:protein repair"/>
    <property type="evidence" value="ECO:0007669"/>
    <property type="project" value="UniProtKB-UniRule"/>
</dbReference>
<keyword evidence="7" id="KW-1003">Cell membrane</keyword>
<comment type="similarity">
    <text evidence="7">Belongs to the MsrQ family.</text>
</comment>
<comment type="cofactor">
    <cofactor evidence="7">
        <name>heme b</name>
        <dbReference type="ChEBI" id="CHEBI:60344"/>
    </cofactor>
    <text evidence="7">Binds 1 heme b (iron(II)-protoporphyrin IX) group per subunit.</text>
</comment>
<dbReference type="PANTHER" id="PTHR36964">
    <property type="entry name" value="PROTEIN-METHIONINE-SULFOXIDE REDUCTASE HEME-BINDING SUBUNIT MSRQ"/>
    <property type="match status" value="1"/>
</dbReference>
<comment type="subunit">
    <text evidence="7">Heterodimer of a catalytic subunit (MsrP) and a heme-binding subunit (MsrQ).</text>
</comment>
<dbReference type="OrthoDB" id="9788328at2"/>
<comment type="cofactor">
    <cofactor evidence="7">
        <name>FMN</name>
        <dbReference type="ChEBI" id="CHEBI:58210"/>
    </cofactor>
    <text evidence="7">Binds 1 FMN per subunit.</text>
</comment>
<dbReference type="GO" id="GO:0046872">
    <property type="term" value="F:metal ion binding"/>
    <property type="evidence" value="ECO:0007669"/>
    <property type="project" value="UniProtKB-KW"/>
</dbReference>
<dbReference type="PANTHER" id="PTHR36964:SF1">
    <property type="entry name" value="PROTEIN-METHIONINE-SULFOXIDE REDUCTASE HEME-BINDING SUBUNIT MSRQ"/>
    <property type="match status" value="1"/>
</dbReference>
<evidence type="ECO:0000313" key="10">
    <source>
        <dbReference type="Proteomes" id="UP000198284"/>
    </source>
</evidence>
<feature type="transmembrane region" description="Helical" evidence="7">
    <location>
        <begin position="12"/>
        <end position="31"/>
    </location>
</feature>
<dbReference type="InterPro" id="IPR022837">
    <property type="entry name" value="MsrQ-like"/>
</dbReference>
<keyword evidence="7" id="KW-0288">FMN</keyword>
<gene>
    <name evidence="7" type="primary">msrQ</name>
    <name evidence="9" type="ORF">SAMN06265795_112125</name>
</gene>
<evidence type="ECO:0000256" key="1">
    <source>
        <dbReference type="ARBA" id="ARBA00004141"/>
    </source>
</evidence>
<evidence type="ECO:0000256" key="5">
    <source>
        <dbReference type="ARBA" id="ARBA00023004"/>
    </source>
</evidence>
<keyword evidence="3 7" id="KW-0812">Transmembrane</keyword>
<evidence type="ECO:0000256" key="2">
    <source>
        <dbReference type="ARBA" id="ARBA00022448"/>
    </source>
</evidence>
<keyword evidence="7" id="KW-0349">Heme</keyword>
<keyword evidence="7" id="KW-0479">Metal-binding</keyword>
<keyword evidence="4 7" id="KW-1133">Transmembrane helix</keyword>
<evidence type="ECO:0000256" key="6">
    <source>
        <dbReference type="ARBA" id="ARBA00023136"/>
    </source>
</evidence>
<dbReference type="Pfam" id="PF01794">
    <property type="entry name" value="Ferric_reduct"/>
    <property type="match status" value="1"/>
</dbReference>
<feature type="transmembrane region" description="Helical" evidence="7">
    <location>
        <begin position="119"/>
        <end position="138"/>
    </location>
</feature>
<comment type="subcellular location">
    <subcellularLocation>
        <location evidence="7">Cell membrane</location>
        <topology evidence="7">Multi-pass membrane protein</topology>
    </subcellularLocation>
    <subcellularLocation>
        <location evidence="1">Membrane</location>
        <topology evidence="1">Multi-pass membrane protein</topology>
    </subcellularLocation>
</comment>
<evidence type="ECO:0000313" key="9">
    <source>
        <dbReference type="EMBL" id="SNT04796.1"/>
    </source>
</evidence>
<dbReference type="GO" id="GO:0009055">
    <property type="term" value="F:electron transfer activity"/>
    <property type="evidence" value="ECO:0007669"/>
    <property type="project" value="UniProtKB-UniRule"/>
</dbReference>
<sequence length="213" mass="24513">MFNPTARQLQLFKVIVFIAALIPLGRLVLFGFTDRLGANPIEFITRSTGDWTLYFIAITLAVTPLRRLSGWNWVLRLRRMIGLFAFFYATLHFMTFLWFDHFFDLAEMWKDVLKRPFITVGFTAFVLLIPLAATSTNGMLRRLGGKRWQALHRLVYLIAGLGILHFWWMKAGKNDFAQPILLGSIIGVLLLLRVYWKVTQPKGRKVPARPAAS</sequence>
<feature type="transmembrane region" description="Helical" evidence="7">
    <location>
        <begin position="51"/>
        <end position="68"/>
    </location>
</feature>
<keyword evidence="10" id="KW-1185">Reference proteome</keyword>
<keyword evidence="7" id="KW-0249">Electron transport</keyword>
<keyword evidence="2 7" id="KW-0813">Transport</keyword>
<dbReference type="GO" id="GO:0010181">
    <property type="term" value="F:FMN binding"/>
    <property type="evidence" value="ECO:0007669"/>
    <property type="project" value="UniProtKB-UniRule"/>
</dbReference>
<dbReference type="InterPro" id="IPR013130">
    <property type="entry name" value="Fe3_Rdtase_TM_dom"/>
</dbReference>
<feature type="domain" description="Ferric oxidoreductase" evidence="8">
    <location>
        <begin position="50"/>
        <end position="162"/>
    </location>
</feature>
<name>A0A239JFI4_9BURK</name>
<keyword evidence="7" id="KW-0285">Flavoprotein</keyword>
<protein>
    <recommendedName>
        <fullName evidence="7">Protein-methionine-sulfoxide reductase heme-binding subunit MsrQ</fullName>
    </recommendedName>
    <alternativeName>
        <fullName evidence="7">Flavocytochrome MsrQ</fullName>
    </alternativeName>
</protein>
<dbReference type="RefSeq" id="WP_089400465.1">
    <property type="nucleotide sequence ID" value="NZ_FZOT01000012.1"/>
</dbReference>
<keyword evidence="5 7" id="KW-0408">Iron</keyword>
<evidence type="ECO:0000259" key="8">
    <source>
        <dbReference type="Pfam" id="PF01794"/>
    </source>
</evidence>
<comment type="function">
    <text evidence="7">Part of the MsrPQ system that repairs oxidized periplasmic proteins containing methionine sulfoxide residues (Met-O), using respiratory chain electrons. Thus protects these proteins from oxidative-stress damage caused by reactive species of oxygen and chlorine generated by the host defense mechanisms. MsrPQ is essential for the maintenance of envelope integrity under bleach stress, rescuing a wide series of structurally unrelated periplasmic proteins from methionine oxidation. MsrQ provides electrons for reduction to the reductase catalytic subunit MsrP, using the quinone pool of the respiratory chain.</text>
</comment>
<dbReference type="GO" id="GO:0005886">
    <property type="term" value="C:plasma membrane"/>
    <property type="evidence" value="ECO:0007669"/>
    <property type="project" value="UniProtKB-SubCell"/>
</dbReference>
<feature type="transmembrane region" description="Helical" evidence="7">
    <location>
        <begin position="150"/>
        <end position="168"/>
    </location>
</feature>
<dbReference type="EMBL" id="FZOT01000012">
    <property type="protein sequence ID" value="SNT04796.1"/>
    <property type="molecule type" value="Genomic_DNA"/>
</dbReference>
<evidence type="ECO:0000256" key="7">
    <source>
        <dbReference type="HAMAP-Rule" id="MF_01207"/>
    </source>
</evidence>
<reference evidence="9 10" key="1">
    <citation type="submission" date="2017-06" db="EMBL/GenBank/DDBJ databases">
        <authorList>
            <person name="Kim H.J."/>
            <person name="Triplett B.A."/>
        </authorList>
    </citation>
    <scope>NUCLEOTIDE SEQUENCE [LARGE SCALE GENOMIC DNA]</scope>
    <source>
        <strain evidence="9 10">U15</strain>
    </source>
</reference>
<dbReference type="Proteomes" id="UP000198284">
    <property type="component" value="Unassembled WGS sequence"/>
</dbReference>
<dbReference type="AlphaFoldDB" id="A0A239JFI4"/>
<proteinExistence type="inferred from homology"/>
<dbReference type="GO" id="GO:0020037">
    <property type="term" value="F:heme binding"/>
    <property type="evidence" value="ECO:0007669"/>
    <property type="project" value="UniProtKB-UniRule"/>
</dbReference>
<organism evidence="9 10">
    <name type="scientific">Noviherbaspirillum humi</name>
    <dbReference type="NCBI Taxonomy" id="1688639"/>
    <lineage>
        <taxon>Bacteria</taxon>
        <taxon>Pseudomonadati</taxon>
        <taxon>Pseudomonadota</taxon>
        <taxon>Betaproteobacteria</taxon>
        <taxon>Burkholderiales</taxon>
        <taxon>Oxalobacteraceae</taxon>
        <taxon>Noviherbaspirillum</taxon>
    </lineage>
</organism>